<name>A0AAD7H7S6_9AGAR</name>
<keyword evidence="2" id="KW-1185">Reference proteome</keyword>
<dbReference type="EMBL" id="JARJLG010000379">
    <property type="protein sequence ID" value="KAJ7714024.1"/>
    <property type="molecule type" value="Genomic_DNA"/>
</dbReference>
<proteinExistence type="predicted"/>
<evidence type="ECO:0000313" key="2">
    <source>
        <dbReference type="Proteomes" id="UP001215280"/>
    </source>
</evidence>
<comment type="caution">
    <text evidence="1">The sequence shown here is derived from an EMBL/GenBank/DDBJ whole genome shotgun (WGS) entry which is preliminary data.</text>
</comment>
<dbReference type="AlphaFoldDB" id="A0AAD7H7S6"/>
<accession>A0AAD7H7S6</accession>
<organism evidence="1 2">
    <name type="scientific">Mycena maculata</name>
    <dbReference type="NCBI Taxonomy" id="230809"/>
    <lineage>
        <taxon>Eukaryota</taxon>
        <taxon>Fungi</taxon>
        <taxon>Dikarya</taxon>
        <taxon>Basidiomycota</taxon>
        <taxon>Agaricomycotina</taxon>
        <taxon>Agaricomycetes</taxon>
        <taxon>Agaricomycetidae</taxon>
        <taxon>Agaricales</taxon>
        <taxon>Marasmiineae</taxon>
        <taxon>Mycenaceae</taxon>
        <taxon>Mycena</taxon>
    </lineage>
</organism>
<reference evidence="1" key="1">
    <citation type="submission" date="2023-03" db="EMBL/GenBank/DDBJ databases">
        <title>Massive genome expansion in bonnet fungi (Mycena s.s.) driven by repeated elements and novel gene families across ecological guilds.</title>
        <authorList>
            <consortium name="Lawrence Berkeley National Laboratory"/>
            <person name="Harder C.B."/>
            <person name="Miyauchi S."/>
            <person name="Viragh M."/>
            <person name="Kuo A."/>
            <person name="Thoen E."/>
            <person name="Andreopoulos B."/>
            <person name="Lu D."/>
            <person name="Skrede I."/>
            <person name="Drula E."/>
            <person name="Henrissat B."/>
            <person name="Morin E."/>
            <person name="Kohler A."/>
            <person name="Barry K."/>
            <person name="LaButti K."/>
            <person name="Morin E."/>
            <person name="Salamov A."/>
            <person name="Lipzen A."/>
            <person name="Mereny Z."/>
            <person name="Hegedus B."/>
            <person name="Baldrian P."/>
            <person name="Stursova M."/>
            <person name="Weitz H."/>
            <person name="Taylor A."/>
            <person name="Grigoriev I.V."/>
            <person name="Nagy L.G."/>
            <person name="Martin F."/>
            <person name="Kauserud H."/>
        </authorList>
    </citation>
    <scope>NUCLEOTIDE SEQUENCE</scope>
    <source>
        <strain evidence="1">CBHHK188m</strain>
    </source>
</reference>
<gene>
    <name evidence="1" type="ORF">DFH07DRAFT_934684</name>
</gene>
<sequence length="443" mass="49901">MKGAQSDVFHSDIGVLIGDPVSSTFWDLFFADFKLHPDPDDVLLLNVAMSHLEHADDMAVVSYTADGLQRHLTTFVRWCGNNMLEANASKSWIMVFGPLPKSLPTFLLNDLTIGYTDCFCYVGVTFESTAKNIFASHYTAKASAVSRAGHSVLGIEAYIGDLPPKEGRLLYMACIDPHLVSGADIIIDVDDKSLAHLEKVQHAFLCHLLGLGAYSMCAPLFTELGLVPLCYRRLILALRYLGYLINLAATHYAKAALEDSYQLYLKGCQGDWMDLVYALQNLWFPVTLPALPELTPEKYTALTKEVHIVAMRHLDAEMLHDRLEPLEDEPPKKMTAFLRHYLVLVVNTKHRKALTRLLVSQHRLAVERMCYKQQVIVPREDRLCRFGCNHIEMVEHALFFCSQAGEELLQYCNAYTTAMQTTDPRIATVALWNATNVLRSLIF</sequence>
<evidence type="ECO:0008006" key="3">
    <source>
        <dbReference type="Google" id="ProtNLM"/>
    </source>
</evidence>
<protein>
    <recommendedName>
        <fullName evidence="3">Reverse transcriptase domain-containing protein</fullName>
    </recommendedName>
</protein>
<dbReference type="Proteomes" id="UP001215280">
    <property type="component" value="Unassembled WGS sequence"/>
</dbReference>
<evidence type="ECO:0000313" key="1">
    <source>
        <dbReference type="EMBL" id="KAJ7714024.1"/>
    </source>
</evidence>